<reference evidence="2 3" key="1">
    <citation type="submission" date="2018-06" db="EMBL/GenBank/DDBJ databases">
        <title>Chryseolinea flavus sp. nov., a member of the phylum Bacteroidetes isolated from soil.</title>
        <authorList>
            <person name="Li Y."/>
            <person name="Wang J."/>
        </authorList>
    </citation>
    <scope>NUCLEOTIDE SEQUENCE [LARGE SCALE GENOMIC DNA]</scope>
    <source>
        <strain evidence="2 3">SDU1-6</strain>
    </source>
</reference>
<keyword evidence="3" id="KW-1185">Reference proteome</keyword>
<feature type="transmembrane region" description="Helical" evidence="1">
    <location>
        <begin position="54"/>
        <end position="71"/>
    </location>
</feature>
<keyword evidence="1" id="KW-1133">Transmembrane helix</keyword>
<dbReference type="Proteomes" id="UP000251889">
    <property type="component" value="Unassembled WGS sequence"/>
</dbReference>
<evidence type="ECO:0000313" key="3">
    <source>
        <dbReference type="Proteomes" id="UP000251889"/>
    </source>
</evidence>
<accession>A0A364Y265</accession>
<proteinExistence type="predicted"/>
<evidence type="ECO:0000256" key="1">
    <source>
        <dbReference type="SAM" id="Phobius"/>
    </source>
</evidence>
<feature type="transmembrane region" description="Helical" evidence="1">
    <location>
        <begin position="165"/>
        <end position="184"/>
    </location>
</feature>
<dbReference type="InterPro" id="IPR025250">
    <property type="entry name" value="DUF4199"/>
</dbReference>
<gene>
    <name evidence="2" type="ORF">DQQ10_17650</name>
</gene>
<feature type="transmembrane region" description="Helical" evidence="1">
    <location>
        <begin position="91"/>
        <end position="112"/>
    </location>
</feature>
<dbReference type="AlphaFoldDB" id="A0A364Y265"/>
<organism evidence="2 3">
    <name type="scientific">Pseudochryseolinea flava</name>
    <dbReference type="NCBI Taxonomy" id="2059302"/>
    <lineage>
        <taxon>Bacteria</taxon>
        <taxon>Pseudomonadati</taxon>
        <taxon>Bacteroidota</taxon>
        <taxon>Cytophagia</taxon>
        <taxon>Cytophagales</taxon>
        <taxon>Fulvivirgaceae</taxon>
        <taxon>Pseudochryseolinea</taxon>
    </lineage>
</organism>
<dbReference type="Pfam" id="PF13858">
    <property type="entry name" value="DUF4199"/>
    <property type="match status" value="1"/>
</dbReference>
<keyword evidence="1" id="KW-0812">Transmembrane</keyword>
<evidence type="ECO:0000313" key="2">
    <source>
        <dbReference type="EMBL" id="RAV99865.1"/>
    </source>
</evidence>
<keyword evidence="1" id="KW-0472">Membrane</keyword>
<name>A0A364Y265_9BACT</name>
<dbReference type="OrthoDB" id="660361at2"/>
<feature type="transmembrane region" description="Helical" evidence="1">
    <location>
        <begin position="28"/>
        <end position="48"/>
    </location>
</feature>
<protein>
    <recommendedName>
        <fullName evidence="4">DUF4199 domain-containing protein</fullName>
    </recommendedName>
</protein>
<dbReference type="EMBL" id="QMFY01000009">
    <property type="protein sequence ID" value="RAV99865.1"/>
    <property type="molecule type" value="Genomic_DNA"/>
</dbReference>
<dbReference type="RefSeq" id="WP_112748212.1">
    <property type="nucleotide sequence ID" value="NZ_QMFY01000009.1"/>
</dbReference>
<evidence type="ECO:0008006" key="4">
    <source>
        <dbReference type="Google" id="ProtNLM"/>
    </source>
</evidence>
<comment type="caution">
    <text evidence="2">The sequence shown here is derived from an EMBL/GenBank/DDBJ whole genome shotgun (WGS) entry which is preliminary data.</text>
</comment>
<sequence>MEQVLDPNSTNSSNKYDGLVAHAAKNGVIMAAVSIAITVLLYVVDFTLLADWKIGILFMILSIGYVIYAGLQYRKEIGGFLPYGKAFQHALIFFGVSGLIALTFNGILYSFIDPDLSKNLVRITLERTEEMFKGFGMKDYQIEEKIAEMEVDLPKQFSLLGQLKAYLWSWIFYLIVGALTSLATKKNPPETF</sequence>